<evidence type="ECO:0008006" key="6">
    <source>
        <dbReference type="Google" id="ProtNLM"/>
    </source>
</evidence>
<sequence length="905" mass="97247">MSRIPQYSASRSTPSTPSSPKKSSTSRPTVPGTPTLRVRPPPSPTPGSTRGPTPTTPSRGPTPTPTRGTPSLRPQASAKNLRSTTPTKITGKPRAATVGRKTQAPVIKDEPPVPKLPTLSVREQIALKRAEVQKALKEKAGAGGDAAGDDFQGLEDASPTKDKEDIIDLGRWSVRETIEQGRNTGAVNLASRDLLCLPSALFEIHLGVTPEPLKSVPEEPPITTATSDDPIASSSRRKLGNVNGPSWFEGKDLEILKAWSNEIIEIQPEISMFGSLKTIDLHNNKLAALPDAFADLMSLAHLDLSHNEFTSLPSNLWVMPSLTMLNLSYNLFATLPFSAPLTPSSNPQSRTVDSRGDWYEEAITRASTPLPKLTSLNVSHNELTASGFDHGHLPASLTKLDISFNPLGNSTILLQALAKLVNLQELRAELANIADDSFQVDMLVTGASAMQPFPRLRLLDVGHTQVTLPVIEAAFRPALIKQKLEYDLTNEPPQEGVLQIVVGKKVIKEAWELEIERRTRLRNARHTRTDSVQSSGTTVSNGTRAATPKGGGKESWEIDAEQGLLTEGGKRRQRAAAAAQAAADLSLPPSATSSTAKTVQPVKEAWEIEAEQGLSTAGGRRRARALAAVAAAEDPTSTEPSPTASPTTSSHVSATDALSSPQYYNSTAKSLTLPPSSLPSRAAHFRSFSLAPKIPPSGSMSDFSLAIPTPTLPLTTIVSSSFSDSLSTLILSQRRMDTSFNLPTSQGPFLPHLGELRLDNCSLNDTVPICKDGTSARTNEPLLPTLARLFPSVKILDLSYNNLTSAAFGEDVLANIILASDADDGSSPRRAGLRQLILRGNRITEVDSFQSVAKLFKGYKEKKDVETFKLEELDLRDNEIAKLSPELGLLPLDVLLVDGNVYVQS</sequence>
<keyword evidence="5" id="KW-1185">Reference proteome</keyword>
<keyword evidence="1" id="KW-0433">Leucine-rich repeat</keyword>
<dbReference type="Pfam" id="PF13855">
    <property type="entry name" value="LRR_8"/>
    <property type="match status" value="1"/>
</dbReference>
<feature type="region of interest" description="Disordered" evidence="3">
    <location>
        <begin position="139"/>
        <end position="161"/>
    </location>
</feature>
<evidence type="ECO:0000256" key="1">
    <source>
        <dbReference type="ARBA" id="ARBA00022614"/>
    </source>
</evidence>
<dbReference type="SUPFAM" id="SSF52058">
    <property type="entry name" value="L domain-like"/>
    <property type="match status" value="1"/>
</dbReference>
<feature type="compositionally biased region" description="Low complexity" evidence="3">
    <location>
        <begin position="46"/>
        <end position="74"/>
    </location>
</feature>
<dbReference type="SMART" id="SM00369">
    <property type="entry name" value="LRR_TYP"/>
    <property type="match status" value="7"/>
</dbReference>
<dbReference type="PANTHER" id="PTHR24366">
    <property type="entry name" value="IG(IMMUNOGLOBULIN) AND LRR(LEUCINE RICH REPEAT) DOMAINS"/>
    <property type="match status" value="1"/>
</dbReference>
<evidence type="ECO:0000256" key="3">
    <source>
        <dbReference type="SAM" id="MobiDB-lite"/>
    </source>
</evidence>
<evidence type="ECO:0000256" key="2">
    <source>
        <dbReference type="ARBA" id="ARBA00022737"/>
    </source>
</evidence>
<dbReference type="Gene3D" id="3.80.10.10">
    <property type="entry name" value="Ribonuclease Inhibitor"/>
    <property type="match status" value="3"/>
</dbReference>
<organism evidence="4 5">
    <name type="scientific">Antrodiella citrinella</name>
    <dbReference type="NCBI Taxonomy" id="2447956"/>
    <lineage>
        <taxon>Eukaryota</taxon>
        <taxon>Fungi</taxon>
        <taxon>Dikarya</taxon>
        <taxon>Basidiomycota</taxon>
        <taxon>Agaricomycotina</taxon>
        <taxon>Agaricomycetes</taxon>
        <taxon>Polyporales</taxon>
        <taxon>Steccherinaceae</taxon>
        <taxon>Antrodiella</taxon>
    </lineage>
</organism>
<dbReference type="AlphaFoldDB" id="A0A4S4MEA4"/>
<dbReference type="InterPro" id="IPR032675">
    <property type="entry name" value="LRR_dom_sf"/>
</dbReference>
<dbReference type="PANTHER" id="PTHR24366:SF170">
    <property type="entry name" value="RE50361P"/>
    <property type="match status" value="1"/>
</dbReference>
<dbReference type="PRINTS" id="PR00019">
    <property type="entry name" value="LEURICHRPT"/>
</dbReference>
<dbReference type="PROSITE" id="PS51450">
    <property type="entry name" value="LRR"/>
    <property type="match status" value="3"/>
</dbReference>
<feature type="compositionally biased region" description="Polar residues" evidence="3">
    <location>
        <begin position="530"/>
        <end position="544"/>
    </location>
</feature>
<dbReference type="Proteomes" id="UP000308730">
    <property type="component" value="Unassembled WGS sequence"/>
</dbReference>
<proteinExistence type="predicted"/>
<feature type="compositionally biased region" description="Polar residues" evidence="3">
    <location>
        <begin position="77"/>
        <end position="88"/>
    </location>
</feature>
<comment type="caution">
    <text evidence="4">The sequence shown here is derived from an EMBL/GenBank/DDBJ whole genome shotgun (WGS) entry which is preliminary data.</text>
</comment>
<feature type="compositionally biased region" description="Low complexity" evidence="3">
    <location>
        <begin position="10"/>
        <end position="38"/>
    </location>
</feature>
<reference evidence="4 5" key="1">
    <citation type="submission" date="2019-02" db="EMBL/GenBank/DDBJ databases">
        <title>Genome sequencing of the rare red list fungi Antrodiella citrinella (Flaviporus citrinellus).</title>
        <authorList>
            <person name="Buettner E."/>
            <person name="Kellner H."/>
        </authorList>
    </citation>
    <scope>NUCLEOTIDE SEQUENCE [LARGE SCALE GENOMIC DNA]</scope>
    <source>
        <strain evidence="4 5">DSM 108506</strain>
    </source>
</reference>
<name>A0A4S4MEA4_9APHY</name>
<gene>
    <name evidence="4" type="ORF">EUX98_g8389</name>
</gene>
<accession>A0A4S4MEA4</accession>
<feature type="compositionally biased region" description="Low complexity" evidence="3">
    <location>
        <begin position="625"/>
        <end position="655"/>
    </location>
</feature>
<feature type="region of interest" description="Disordered" evidence="3">
    <location>
        <begin position="1"/>
        <end position="115"/>
    </location>
</feature>
<feature type="region of interest" description="Disordered" evidence="3">
    <location>
        <begin position="213"/>
        <end position="238"/>
    </location>
</feature>
<dbReference type="EMBL" id="SGPM01000451">
    <property type="protein sequence ID" value="THH21430.1"/>
    <property type="molecule type" value="Genomic_DNA"/>
</dbReference>
<dbReference type="OrthoDB" id="1517790at2759"/>
<evidence type="ECO:0000313" key="4">
    <source>
        <dbReference type="EMBL" id="THH21430.1"/>
    </source>
</evidence>
<protein>
    <recommendedName>
        <fullName evidence="6">L domain-like protein</fullName>
    </recommendedName>
</protein>
<dbReference type="InterPro" id="IPR003591">
    <property type="entry name" value="Leu-rich_rpt_typical-subtyp"/>
</dbReference>
<dbReference type="InterPro" id="IPR001611">
    <property type="entry name" value="Leu-rich_rpt"/>
</dbReference>
<dbReference type="Pfam" id="PF13516">
    <property type="entry name" value="LRR_6"/>
    <property type="match status" value="1"/>
</dbReference>
<feature type="compositionally biased region" description="Low complexity" evidence="3">
    <location>
        <begin position="575"/>
        <end position="596"/>
    </location>
</feature>
<feature type="region of interest" description="Disordered" evidence="3">
    <location>
        <begin position="522"/>
        <end position="655"/>
    </location>
</feature>
<keyword evidence="2" id="KW-0677">Repeat</keyword>
<evidence type="ECO:0000313" key="5">
    <source>
        <dbReference type="Proteomes" id="UP000308730"/>
    </source>
</evidence>